<feature type="compositionally biased region" description="Basic and acidic residues" evidence="2">
    <location>
        <begin position="27"/>
        <end position="41"/>
    </location>
</feature>
<evidence type="ECO:0000313" key="3">
    <source>
        <dbReference type="EMBL" id="KAF7508391.1"/>
    </source>
</evidence>
<dbReference type="PANTHER" id="PTHR13349">
    <property type="entry name" value="TRANSLATION MACHINERY-ASSOCIATED PROTEIN 16"/>
    <property type="match status" value="1"/>
</dbReference>
<evidence type="ECO:0000256" key="2">
    <source>
        <dbReference type="SAM" id="MobiDB-lite"/>
    </source>
</evidence>
<keyword evidence="4" id="KW-1185">Reference proteome</keyword>
<dbReference type="InterPro" id="IPR038356">
    <property type="entry name" value="Tma16_sf"/>
</dbReference>
<organism evidence="3 4">
    <name type="scientific">Endocarpon pusillum</name>
    <dbReference type="NCBI Taxonomy" id="364733"/>
    <lineage>
        <taxon>Eukaryota</taxon>
        <taxon>Fungi</taxon>
        <taxon>Dikarya</taxon>
        <taxon>Ascomycota</taxon>
        <taxon>Pezizomycotina</taxon>
        <taxon>Eurotiomycetes</taxon>
        <taxon>Chaetothyriomycetidae</taxon>
        <taxon>Verrucariales</taxon>
        <taxon>Verrucariaceae</taxon>
        <taxon>Endocarpon</taxon>
    </lineage>
</organism>
<dbReference type="InterPro" id="IPR021346">
    <property type="entry name" value="Tma16"/>
</dbReference>
<evidence type="ECO:0000256" key="1">
    <source>
        <dbReference type="ARBA" id="ARBA00034127"/>
    </source>
</evidence>
<dbReference type="AlphaFoldDB" id="A0A8H7E6A1"/>
<comment type="similarity">
    <text evidence="1">Belongs to the TMA16 family.</text>
</comment>
<feature type="compositionally biased region" description="Basic residues" evidence="2">
    <location>
        <begin position="1"/>
        <end position="20"/>
    </location>
</feature>
<evidence type="ECO:0000313" key="4">
    <source>
        <dbReference type="Proteomes" id="UP000606974"/>
    </source>
</evidence>
<dbReference type="OrthoDB" id="270284at2759"/>
<gene>
    <name evidence="3" type="ORF">GJ744_009244</name>
</gene>
<name>A0A8H7E6A1_9EURO</name>
<dbReference type="PANTHER" id="PTHR13349:SF2">
    <property type="entry name" value="TRANSLATION MACHINERY-ASSOCIATED PROTEIN 16"/>
    <property type="match status" value="1"/>
</dbReference>
<feature type="region of interest" description="Disordered" evidence="2">
    <location>
        <begin position="101"/>
        <end position="120"/>
    </location>
</feature>
<protein>
    <recommendedName>
        <fullName evidence="5">Translation machinery-associated protein 16</fullName>
    </recommendedName>
</protein>
<dbReference type="Gene3D" id="1.20.1440.170">
    <property type="entry name" value="Translation machinery-associated protein 16-like"/>
    <property type="match status" value="1"/>
</dbReference>
<dbReference type="Pfam" id="PF11176">
    <property type="entry name" value="Tma16"/>
    <property type="match status" value="1"/>
</dbReference>
<evidence type="ECO:0008006" key="5">
    <source>
        <dbReference type="Google" id="ProtNLM"/>
    </source>
</evidence>
<feature type="region of interest" description="Disordered" evidence="2">
    <location>
        <begin position="1"/>
        <end position="41"/>
    </location>
</feature>
<dbReference type="GO" id="GO:0005634">
    <property type="term" value="C:nucleus"/>
    <property type="evidence" value="ECO:0007669"/>
    <property type="project" value="TreeGrafter"/>
</dbReference>
<dbReference type="EMBL" id="JAACFV010000054">
    <property type="protein sequence ID" value="KAF7508391.1"/>
    <property type="molecule type" value="Genomic_DNA"/>
</dbReference>
<sequence>MATSKNLHKVQKQISKKRGGKSNSLHENSRDSQRLRRAGAREDKIAKIAAAASRANQTYVERVAFFKSALKEVTTSMSEDELRTLTTSYIARDDEELAALKAQRRPGRPSSNQEDQLRHRVEAEQKEFQSGFWIPDTRDDEGLKKLRAWNEDWSSLNTLKYVRIGKEGGMRASTFPPKGLS</sequence>
<dbReference type="Proteomes" id="UP000606974">
    <property type="component" value="Unassembled WGS sequence"/>
</dbReference>
<reference evidence="3" key="1">
    <citation type="submission" date="2020-02" db="EMBL/GenBank/DDBJ databases">
        <authorList>
            <person name="Palmer J.M."/>
        </authorList>
    </citation>
    <scope>NUCLEOTIDE SEQUENCE</scope>
    <source>
        <strain evidence="3">EPUS1.4</strain>
        <tissue evidence="3">Thallus</tissue>
    </source>
</reference>
<comment type="caution">
    <text evidence="3">The sequence shown here is derived from an EMBL/GenBank/DDBJ whole genome shotgun (WGS) entry which is preliminary data.</text>
</comment>
<proteinExistence type="inferred from homology"/>
<accession>A0A8H7E6A1</accession>